<sequence length="187" mass="20926">MKTLKLIIALPLMALFIQNAAANGQSTGLYLTTQDYLNHKLSYNASNDQIKVNGLLGSSKVLLVHNGEKQAIAKGEVFGYRKDDKDFRLFNKGEYKILSSNGIIIYSKTSLVLQGKGPKPIELFYFSESASSPILSLTIANLESVYAKNQKFMYAVESLFKSDSELSSYDAYNKQFKLAYLYTENTK</sequence>
<dbReference type="Proteomes" id="UP000002774">
    <property type="component" value="Chromosome"/>
</dbReference>
<evidence type="ECO:0008006" key="4">
    <source>
        <dbReference type="Google" id="ProtNLM"/>
    </source>
</evidence>
<evidence type="ECO:0000256" key="1">
    <source>
        <dbReference type="SAM" id="SignalP"/>
    </source>
</evidence>
<feature type="signal peptide" evidence="1">
    <location>
        <begin position="1"/>
        <end position="21"/>
    </location>
</feature>
<reference evidence="2" key="1">
    <citation type="submission" date="2011-09" db="EMBL/GenBank/DDBJ databases">
        <title>The permanent draft genome of Mucilaginibacter paludis DSM 18603.</title>
        <authorList>
            <consortium name="US DOE Joint Genome Institute (JGI-PGF)"/>
            <person name="Lucas S."/>
            <person name="Han J."/>
            <person name="Lapidus A."/>
            <person name="Bruce D."/>
            <person name="Goodwin L."/>
            <person name="Pitluck S."/>
            <person name="Peters L."/>
            <person name="Kyrpides N."/>
            <person name="Mavromatis K."/>
            <person name="Ivanova N."/>
            <person name="Mikhailova N."/>
            <person name="Held B."/>
            <person name="Detter J.C."/>
            <person name="Tapia R."/>
            <person name="Han C."/>
            <person name="Land M."/>
            <person name="Hauser L."/>
            <person name="Markowitz V."/>
            <person name="Cheng J.-F."/>
            <person name="Hugenholtz P."/>
            <person name="Woyke T."/>
            <person name="Wu D."/>
            <person name="Tindall B."/>
            <person name="Brambilla E."/>
            <person name="Klenk H.-P."/>
            <person name="Eisen J.A."/>
        </authorList>
    </citation>
    <scope>NUCLEOTIDE SEQUENCE [LARGE SCALE GENOMIC DNA]</scope>
    <source>
        <strain evidence="2">DSM 18603</strain>
    </source>
</reference>
<dbReference type="AlphaFoldDB" id="H1YA68"/>
<name>H1YA68_9SPHI</name>
<dbReference type="STRING" id="714943.Mucpa_1795"/>
<protein>
    <recommendedName>
        <fullName evidence="4">Secreted protein</fullName>
    </recommendedName>
</protein>
<keyword evidence="3" id="KW-1185">Reference proteome</keyword>
<accession>H1YA68</accession>
<dbReference type="RefSeq" id="WP_008505845.1">
    <property type="nucleotide sequence ID" value="NZ_CM001403.1"/>
</dbReference>
<dbReference type="OrthoDB" id="946740at2"/>
<dbReference type="EMBL" id="CM001403">
    <property type="protein sequence ID" value="EHQ25949.1"/>
    <property type="molecule type" value="Genomic_DNA"/>
</dbReference>
<keyword evidence="1" id="KW-0732">Signal</keyword>
<gene>
    <name evidence="2" type="ORF">Mucpa_1795</name>
</gene>
<proteinExistence type="predicted"/>
<evidence type="ECO:0000313" key="2">
    <source>
        <dbReference type="EMBL" id="EHQ25949.1"/>
    </source>
</evidence>
<feature type="chain" id="PRO_5003557627" description="Secreted protein" evidence="1">
    <location>
        <begin position="22"/>
        <end position="187"/>
    </location>
</feature>
<evidence type="ECO:0000313" key="3">
    <source>
        <dbReference type="Proteomes" id="UP000002774"/>
    </source>
</evidence>
<dbReference type="eggNOG" id="ENOG503313Z">
    <property type="taxonomic scope" value="Bacteria"/>
</dbReference>
<organism evidence="2 3">
    <name type="scientific">Mucilaginibacter paludis DSM 18603</name>
    <dbReference type="NCBI Taxonomy" id="714943"/>
    <lineage>
        <taxon>Bacteria</taxon>
        <taxon>Pseudomonadati</taxon>
        <taxon>Bacteroidota</taxon>
        <taxon>Sphingobacteriia</taxon>
        <taxon>Sphingobacteriales</taxon>
        <taxon>Sphingobacteriaceae</taxon>
        <taxon>Mucilaginibacter</taxon>
    </lineage>
</organism>
<dbReference type="HOGENOM" id="CLU_1446171_0_0_10"/>